<dbReference type="GO" id="GO:0004851">
    <property type="term" value="F:uroporphyrin-III C-methyltransferase activity"/>
    <property type="evidence" value="ECO:0007669"/>
    <property type="project" value="UniProtKB-EC"/>
</dbReference>
<gene>
    <name evidence="4" type="ORF">WNY77_18540</name>
</gene>
<dbReference type="GO" id="GO:0032259">
    <property type="term" value="P:methylation"/>
    <property type="evidence" value="ECO:0007669"/>
    <property type="project" value="UniProtKB-KW"/>
</dbReference>
<keyword evidence="3" id="KW-0472">Membrane</keyword>
<name>A0ABU9T141_9ALTE</name>
<evidence type="ECO:0000256" key="2">
    <source>
        <dbReference type="SAM" id="MobiDB-lite"/>
    </source>
</evidence>
<sequence length="458" mass="50468">MADQSDTNNSSGSKPKGDTPQNKPDQTRDKLSGASSGVASSASSSTASSAVITPAASKAESAAHGTKKNPTAPLKSDNNVKKTTSASDNLGTPSATSPIKNEKNQKPAKTGILWFVTIVNLLILLLIAAAAYWGWTQWEQQKQTQQSTQSEQQDILTRQAQQNLSITDEVKEQNNRLESQLRSVNQELQNALEEAEAANNQSQANKQMLSSIAGRRPADWLLAEVDFLVRMAGRKLWLEHDLKTAIAMLQSADSRLQDLDDPSLLPIRERLANDIQTLAQVNPVSLSSIALQISALLSQVDQLPLNTFERPDIATEGGDDVSDSVDDWKANLSRAWAAFTKDFFSYKKKETEVQPYMSAQQQWLATEQLKLSLLQAQSAVLKENVEFYQQSLQNAQRVLDENFAVDESAVVQFDQRLEELAETDIKRVYPSQFNAAPALQDVIQQRIDNVFVNGANQP</sequence>
<feature type="transmembrane region" description="Helical" evidence="3">
    <location>
        <begin position="112"/>
        <end position="135"/>
    </location>
</feature>
<reference evidence="4 5" key="1">
    <citation type="submission" date="2024-03" db="EMBL/GenBank/DDBJ databases">
        <title>Community enrichment and isolation of bacterial strains for fucoidan degradation.</title>
        <authorList>
            <person name="Sichert A."/>
        </authorList>
    </citation>
    <scope>NUCLEOTIDE SEQUENCE [LARGE SCALE GENOMIC DNA]</scope>
    <source>
        <strain evidence="4 5">AS12</strain>
    </source>
</reference>
<keyword evidence="5" id="KW-1185">Reference proteome</keyword>
<dbReference type="EMBL" id="JBBMQS010000013">
    <property type="protein sequence ID" value="MEM5499416.1"/>
    <property type="molecule type" value="Genomic_DNA"/>
</dbReference>
<protein>
    <submittedName>
        <fullName evidence="4">Uroporphyrinogen-III C-methyltransferase</fullName>
        <ecNumber evidence="4">2.1.1.107</ecNumber>
    </submittedName>
</protein>
<feature type="compositionally biased region" description="Low complexity" evidence="2">
    <location>
        <begin position="32"/>
        <end position="57"/>
    </location>
</feature>
<evidence type="ECO:0000256" key="1">
    <source>
        <dbReference type="SAM" id="Coils"/>
    </source>
</evidence>
<evidence type="ECO:0000256" key="3">
    <source>
        <dbReference type="SAM" id="Phobius"/>
    </source>
</evidence>
<accession>A0ABU9T141</accession>
<feature type="coiled-coil region" evidence="1">
    <location>
        <begin position="167"/>
        <end position="212"/>
    </location>
</feature>
<evidence type="ECO:0000313" key="4">
    <source>
        <dbReference type="EMBL" id="MEM5499416.1"/>
    </source>
</evidence>
<proteinExistence type="predicted"/>
<dbReference type="PANTHER" id="PTHR38043:SF1">
    <property type="entry name" value="PROTEIN HEMX"/>
    <property type="match status" value="1"/>
</dbReference>
<evidence type="ECO:0000313" key="5">
    <source>
        <dbReference type="Proteomes" id="UP001461163"/>
    </source>
</evidence>
<comment type="caution">
    <text evidence="4">The sequence shown here is derived from an EMBL/GenBank/DDBJ whole genome shotgun (WGS) entry which is preliminary data.</text>
</comment>
<organism evidence="4 5">
    <name type="scientific">Paraglaciecola mesophila</name>
    <dbReference type="NCBI Taxonomy" id="197222"/>
    <lineage>
        <taxon>Bacteria</taxon>
        <taxon>Pseudomonadati</taxon>
        <taxon>Pseudomonadota</taxon>
        <taxon>Gammaproteobacteria</taxon>
        <taxon>Alteromonadales</taxon>
        <taxon>Alteromonadaceae</taxon>
        <taxon>Paraglaciecola</taxon>
    </lineage>
</organism>
<keyword evidence="1" id="KW-0175">Coiled coil</keyword>
<dbReference type="EC" id="2.1.1.107" evidence="4"/>
<keyword evidence="4" id="KW-0489">Methyltransferase</keyword>
<feature type="compositionally biased region" description="Polar residues" evidence="2">
    <location>
        <begin position="1"/>
        <end position="24"/>
    </location>
</feature>
<keyword evidence="3" id="KW-0812">Transmembrane</keyword>
<keyword evidence="4" id="KW-0808">Transferase</keyword>
<dbReference type="Proteomes" id="UP001461163">
    <property type="component" value="Unassembled WGS sequence"/>
</dbReference>
<feature type="region of interest" description="Disordered" evidence="2">
    <location>
        <begin position="1"/>
        <end position="106"/>
    </location>
</feature>
<dbReference type="RefSeq" id="WP_342882560.1">
    <property type="nucleotide sequence ID" value="NZ_JBBMQS010000013.1"/>
</dbReference>
<dbReference type="Pfam" id="PF04375">
    <property type="entry name" value="HemX"/>
    <property type="match status" value="1"/>
</dbReference>
<dbReference type="PANTHER" id="PTHR38043">
    <property type="entry name" value="PROTEIN HEMX"/>
    <property type="match status" value="1"/>
</dbReference>
<dbReference type="InterPro" id="IPR007470">
    <property type="entry name" value="HemX"/>
</dbReference>
<feature type="compositionally biased region" description="Polar residues" evidence="2">
    <location>
        <begin position="81"/>
        <end position="99"/>
    </location>
</feature>
<keyword evidence="3" id="KW-1133">Transmembrane helix</keyword>